<keyword evidence="4" id="KW-0675">Receptor</keyword>
<accession>A0A443N6M9</accession>
<name>A0A443N6M9_9MAGN</name>
<evidence type="ECO:0000256" key="2">
    <source>
        <dbReference type="ARBA" id="ARBA00022614"/>
    </source>
</evidence>
<dbReference type="GO" id="GO:0016301">
    <property type="term" value="F:kinase activity"/>
    <property type="evidence" value="ECO:0007669"/>
    <property type="project" value="UniProtKB-KW"/>
</dbReference>
<keyword evidence="4" id="KW-0418">Kinase</keyword>
<dbReference type="Gene3D" id="3.80.10.10">
    <property type="entry name" value="Ribonuclease Inhibitor"/>
    <property type="match status" value="1"/>
</dbReference>
<reference evidence="4 5" key="1">
    <citation type="journal article" date="2019" name="Nat. Plants">
        <title>Stout camphor tree genome fills gaps in understanding of flowering plant genome evolution.</title>
        <authorList>
            <person name="Chaw S.M."/>
            <person name="Liu Y.C."/>
            <person name="Wu Y.W."/>
            <person name="Wang H.Y."/>
            <person name="Lin C.I."/>
            <person name="Wu C.S."/>
            <person name="Ke H.M."/>
            <person name="Chang L.Y."/>
            <person name="Hsu C.Y."/>
            <person name="Yang H.T."/>
            <person name="Sudianto E."/>
            <person name="Hsu M.H."/>
            <person name="Wu K.P."/>
            <person name="Wang L.N."/>
            <person name="Leebens-Mack J.H."/>
            <person name="Tsai I.J."/>
        </authorList>
    </citation>
    <scope>NUCLEOTIDE SEQUENCE [LARGE SCALE GENOMIC DNA]</scope>
    <source>
        <strain evidence="5">cv. Chaw 1501</strain>
        <tissue evidence="4">Young leaves</tissue>
    </source>
</reference>
<dbReference type="PANTHER" id="PTHR48062:SF51">
    <property type="entry name" value="LRR RECEPTOR-LIKE SERINE_THREONINE-PROTEIN KINASE ERL1"/>
    <property type="match status" value="1"/>
</dbReference>
<gene>
    <name evidence="4" type="ORF">CKAN_00247100</name>
</gene>
<proteinExistence type="inferred from homology"/>
<dbReference type="Pfam" id="PF00560">
    <property type="entry name" value="LRR_1"/>
    <property type="match status" value="1"/>
</dbReference>
<dbReference type="AlphaFoldDB" id="A0A443N6M9"/>
<comment type="similarity">
    <text evidence="1">Belongs to the RLP family.</text>
</comment>
<evidence type="ECO:0000313" key="4">
    <source>
        <dbReference type="EMBL" id="RWR74156.1"/>
    </source>
</evidence>
<dbReference type="SUPFAM" id="SSF52058">
    <property type="entry name" value="L domain-like"/>
    <property type="match status" value="1"/>
</dbReference>
<protein>
    <submittedName>
        <fullName evidence="4">LRR receptor-like serine/threonine-protein kinase ERECTA</fullName>
    </submittedName>
</protein>
<dbReference type="InterPro" id="IPR032675">
    <property type="entry name" value="LRR_dom_sf"/>
</dbReference>
<keyword evidence="3" id="KW-0677">Repeat</keyword>
<dbReference type="InterPro" id="IPR051502">
    <property type="entry name" value="RLP_Defense_Trigger"/>
</dbReference>
<evidence type="ECO:0000313" key="5">
    <source>
        <dbReference type="Proteomes" id="UP000283530"/>
    </source>
</evidence>
<keyword evidence="4" id="KW-0808">Transferase</keyword>
<dbReference type="InterPro" id="IPR001611">
    <property type="entry name" value="Leu-rich_rpt"/>
</dbReference>
<evidence type="ECO:0000256" key="3">
    <source>
        <dbReference type="ARBA" id="ARBA00022737"/>
    </source>
</evidence>
<comment type="caution">
    <text evidence="4">The sequence shown here is derived from an EMBL/GenBank/DDBJ whole genome shotgun (WGS) entry which is preliminary data.</text>
</comment>
<dbReference type="STRING" id="337451.A0A443N6M9"/>
<dbReference type="PANTHER" id="PTHR48062">
    <property type="entry name" value="RECEPTOR-LIKE PROTEIN 14"/>
    <property type="match status" value="1"/>
</dbReference>
<dbReference type="EMBL" id="QPKB01000001">
    <property type="protein sequence ID" value="RWR74156.1"/>
    <property type="molecule type" value="Genomic_DNA"/>
</dbReference>
<sequence>MNSLTTLFLSYNQFTGTIPSSIFKNLTNLMIISTSHNQFNDSISFSTFLKGTIPLWLLNNLIACSLILRGNFLKGPFLLFTQRNNSMLQELDIFDNIIFGELHSNIDALFPNLIVFNMSQNEL</sequence>
<dbReference type="Proteomes" id="UP000283530">
    <property type="component" value="Unassembled WGS sequence"/>
</dbReference>
<keyword evidence="2" id="KW-0433">Leucine-rich repeat</keyword>
<keyword evidence="5" id="KW-1185">Reference proteome</keyword>
<organism evidence="4 5">
    <name type="scientific">Cinnamomum micranthum f. kanehirae</name>
    <dbReference type="NCBI Taxonomy" id="337451"/>
    <lineage>
        <taxon>Eukaryota</taxon>
        <taxon>Viridiplantae</taxon>
        <taxon>Streptophyta</taxon>
        <taxon>Embryophyta</taxon>
        <taxon>Tracheophyta</taxon>
        <taxon>Spermatophyta</taxon>
        <taxon>Magnoliopsida</taxon>
        <taxon>Magnoliidae</taxon>
        <taxon>Laurales</taxon>
        <taxon>Lauraceae</taxon>
        <taxon>Cinnamomum</taxon>
    </lineage>
</organism>
<evidence type="ECO:0000256" key="1">
    <source>
        <dbReference type="ARBA" id="ARBA00009592"/>
    </source>
</evidence>